<evidence type="ECO:0000313" key="1">
    <source>
        <dbReference type="EMBL" id="QHS90389.1"/>
    </source>
</evidence>
<proteinExistence type="predicted"/>
<protein>
    <submittedName>
        <fullName evidence="1">Uncharacterized protein</fullName>
    </submittedName>
</protein>
<organism evidence="1">
    <name type="scientific">viral metagenome</name>
    <dbReference type="NCBI Taxonomy" id="1070528"/>
    <lineage>
        <taxon>unclassified sequences</taxon>
        <taxon>metagenomes</taxon>
        <taxon>organismal metagenomes</taxon>
    </lineage>
</organism>
<dbReference type="EMBL" id="MN739134">
    <property type="protein sequence ID" value="QHS90389.1"/>
    <property type="molecule type" value="Genomic_DNA"/>
</dbReference>
<reference evidence="1" key="1">
    <citation type="journal article" date="2020" name="Nature">
        <title>Giant virus diversity and host interactions through global metagenomics.</title>
        <authorList>
            <person name="Schulz F."/>
            <person name="Roux S."/>
            <person name="Paez-Espino D."/>
            <person name="Jungbluth S."/>
            <person name="Walsh D.A."/>
            <person name="Denef V.J."/>
            <person name="McMahon K.D."/>
            <person name="Konstantinidis K.T."/>
            <person name="Eloe-Fadrosh E.A."/>
            <person name="Kyrpides N.C."/>
            <person name="Woyke T."/>
        </authorList>
    </citation>
    <scope>NUCLEOTIDE SEQUENCE</scope>
    <source>
        <strain evidence="1">GVMAG-M-3300010160-60</strain>
    </source>
</reference>
<sequence>MSITFNKDNVNKYCIELYGKINNSLYHLIEKFKGGGDYSEYDKHLIMYDMLNQTIEKLNSKTNIDITSIVLERSKKLIHCIYEYELSLKKKLEHDKKATILTLYQGGRGGDIGYAKLIIKYLITYQGFKKENINIVIHNDGTNKELKLDSAYFNDVNYSEVDGKGLKNVNDGFWTSYNEDIIEDKVINLIKDTDYCILVPNWYRYSLSQIDQLIKLNKPIYRFTEYDFNIYEDTGSSFTPPKLKRFKELEGSNTVKLPVQLGFGKSKAGILINTDMIYKEVPTNIQELQELQKLQKLQEKYSIFVCYQHLPGNIPDYVYMNNIGNIITMVDILKTGCTMITNKIIIFWADADEKKISNGEYNRQSNIVKQDATIINLEKFNNSSISTLDTLFDIKNILIVIGRHHTVSFNNYNSVAIFSVATGNQSFAELLINGKLAIYDISRWNALILPNLVETIQSAGLQNLKKFYEEQNCSKTPKQQCINYLKDVLCDKDKYDELVKEAIEFAQYLIKEKNFNSFDFFNFFDIKI</sequence>
<accession>A0A6C0BFM0</accession>
<dbReference type="AlphaFoldDB" id="A0A6C0BFM0"/>
<name>A0A6C0BFM0_9ZZZZ</name>